<keyword evidence="3" id="KW-0653">Protein transport</keyword>
<feature type="region of interest" description="Disordered" evidence="7">
    <location>
        <begin position="229"/>
        <end position="248"/>
    </location>
</feature>
<dbReference type="InParanoid" id="G8ZXA7"/>
<dbReference type="GO" id="GO:0006895">
    <property type="term" value="P:Golgi to endosome transport"/>
    <property type="evidence" value="ECO:0007669"/>
    <property type="project" value="EnsemblFungi"/>
</dbReference>
<dbReference type="Pfam" id="PF04118">
    <property type="entry name" value="Dopey_N"/>
    <property type="match status" value="1"/>
</dbReference>
<accession>G8ZXA7</accession>
<dbReference type="InterPro" id="IPR056458">
    <property type="entry name" value="TPR_DOP1_M"/>
</dbReference>
<dbReference type="EMBL" id="HE616747">
    <property type="protein sequence ID" value="CCE93251.1"/>
    <property type="molecule type" value="Genomic_DNA"/>
</dbReference>
<evidence type="ECO:0000256" key="1">
    <source>
        <dbReference type="ARBA" id="ARBA00004395"/>
    </source>
</evidence>
<evidence type="ECO:0000313" key="11">
    <source>
        <dbReference type="EMBL" id="CCE93251.1"/>
    </source>
</evidence>
<protein>
    <recommendedName>
        <fullName evidence="13">Dopey N-terminal domain-containing protein</fullName>
    </recommendedName>
</protein>
<evidence type="ECO:0000259" key="9">
    <source>
        <dbReference type="Pfam" id="PF24597"/>
    </source>
</evidence>
<evidence type="ECO:0000256" key="7">
    <source>
        <dbReference type="SAM" id="MobiDB-lite"/>
    </source>
</evidence>
<evidence type="ECO:0000313" key="12">
    <source>
        <dbReference type="Proteomes" id="UP000005627"/>
    </source>
</evidence>
<feature type="domain" description="DOP1-like middle TPR" evidence="9">
    <location>
        <begin position="380"/>
        <end position="564"/>
    </location>
</feature>
<name>G8ZXA7_TORDE</name>
<dbReference type="Pfam" id="PF24598">
    <property type="entry name" value="DOP1_C"/>
    <property type="match status" value="1"/>
</dbReference>
<dbReference type="GO" id="GO:0015031">
    <property type="term" value="P:protein transport"/>
    <property type="evidence" value="ECO:0007669"/>
    <property type="project" value="UniProtKB-KW"/>
</dbReference>
<dbReference type="HOGENOM" id="CLU_001197_1_0_1"/>
<keyword evidence="4" id="KW-0333">Golgi apparatus</keyword>
<keyword evidence="12" id="KW-1185">Reference proteome</keyword>
<dbReference type="Proteomes" id="UP000005627">
    <property type="component" value="Chromosome 6"/>
</dbReference>
<dbReference type="GO" id="GO:0000139">
    <property type="term" value="C:Golgi membrane"/>
    <property type="evidence" value="ECO:0007669"/>
    <property type="project" value="UniProtKB-SubCell"/>
</dbReference>
<keyword evidence="5" id="KW-0472">Membrane</keyword>
<dbReference type="InterPro" id="IPR056457">
    <property type="entry name" value="DOP1_C"/>
</dbReference>
<dbReference type="GO" id="GO:0042802">
    <property type="term" value="F:identical protein binding"/>
    <property type="evidence" value="ECO:0007669"/>
    <property type="project" value="EnsemblFungi"/>
</dbReference>
<evidence type="ECO:0000259" key="10">
    <source>
        <dbReference type="Pfam" id="PF24598"/>
    </source>
</evidence>
<evidence type="ECO:0008006" key="13">
    <source>
        <dbReference type="Google" id="ProtNLM"/>
    </source>
</evidence>
<gene>
    <name evidence="11" type="primary">TDEL0F04400</name>
    <name evidence="11" type="ORF">TDEL_0F04400</name>
</gene>
<dbReference type="eggNOG" id="KOG3613">
    <property type="taxonomic scope" value="Eukaryota"/>
</dbReference>
<dbReference type="GO" id="GO:0005802">
    <property type="term" value="C:trans-Golgi network"/>
    <property type="evidence" value="ECO:0007669"/>
    <property type="project" value="EnsemblFungi"/>
</dbReference>
<feature type="compositionally biased region" description="Basic and acidic residues" evidence="7">
    <location>
        <begin position="235"/>
        <end position="248"/>
    </location>
</feature>
<organism evidence="11 12">
    <name type="scientific">Torulaspora delbrueckii</name>
    <name type="common">Yeast</name>
    <name type="synonym">Candida colliculosa</name>
    <dbReference type="NCBI Taxonomy" id="4950"/>
    <lineage>
        <taxon>Eukaryota</taxon>
        <taxon>Fungi</taxon>
        <taxon>Dikarya</taxon>
        <taxon>Ascomycota</taxon>
        <taxon>Saccharomycotina</taxon>
        <taxon>Saccharomycetes</taxon>
        <taxon>Saccharomycetales</taxon>
        <taxon>Saccharomycetaceae</taxon>
        <taxon>Torulaspora</taxon>
    </lineage>
</organism>
<feature type="domain" description="DOP1 N-terminal" evidence="8">
    <location>
        <begin position="18"/>
        <end position="352"/>
    </location>
</feature>
<dbReference type="PANTHER" id="PTHR14042">
    <property type="entry name" value="DOPEY-RELATED"/>
    <property type="match status" value="1"/>
</dbReference>
<dbReference type="KEGG" id="tdl:TDEL_0F04400"/>
<dbReference type="PANTHER" id="PTHR14042:SF24">
    <property type="entry name" value="PROTEIN DOPEY-1 HOMOLOG"/>
    <property type="match status" value="1"/>
</dbReference>
<sequence length="1688" mass="191810">MSLPLKPLTIDSNSKQLDSKQKKFNANVLRALEHFDLVTEWADYIASLGKLLKALQSWSPQFQNVRYYVPSPYQVSRTLTSSLSPNLPAGVHQKTLEVYTFIFEKIGQDILASECNIWIPGILPLMTYASMSVKSHLIDLYDNYLVQLPSSTLKLLVRPMLASLLPGIDDESSEFQPLSIKLIESLQENLADDSLFWQTCFLVMISNKERRLGGLVWLTKKFPSMNSVPHLLSQKNKEPKNDSKADGEPLDAKALRNEALSLLLPETKILLTPDPGLLVRCLACCLDDGNDLLIQRGIWDLLLQRLHLDSPVLDALVSPADKQLLIMSCCRTTLAKDMSLNRRVWNWLVGPAVAAQANTNNSVSPTVQKNDRSNQSNSEYFSIHGLQSLKAGLNSMLELESQVTTAFSICSAVMDRWEIGSLVVPEMFIPLLVAAHKHQYNERIIKAANSFFDSVETNIIWGKLFQSIEKHEDLPLVEFVLANFNIASDEEIIVRHLPLILLAILSIDCQNPDCSPSSKDERYLLCRHLLEKTPERAFVPLESSEIRTNDEHNSEVLEKISKFYCRVSDPATSQNAEKSSNQTAPFDSHVLSLQIFSHAYKLLIQSLKHDTHVNSVVAIFMMIINKIPKAEDGMSAKAAKQEDNELADLLFERCLEVPEGFTDSVFGMVDVFSSYLCPKLPLMQSCKLLQHLLEALWSLLAEPKKQLRAIKSLQTLENCACSTYLEGALSHVFIKEKDISKCLKVLELLWNHLDPRTKILSRPLELMIDELFAEENPHYLNVSKWILSAVNSGTSNRLFYFLTDKVLQMDFLRRETLEEWDDLDMFTYRLRSLTSVLKTNNGVVIQNFASELTSISSLIMWGDADISTYKNLMIAILMKFLEIKNNNHAKSVRSALILLECILNGTERNFKEIVIVLLQMSSKYIAQGGLDSELIAVSLLNIVSKVLRLSHENGIKLDIFDDDTTHLKYVDYLVTSVATMESPLIVTSYMKLLSESMMYFETAMFRMILPLSASIVQCVRRLFMKEKEDGGYYQSVSLLLNGLEQLLEVSHGFLTAEEKDGYFATSGSKGDFLQAVVSNVFSSDTSGNDVKIQGERDVVLQSFREVISCCHDIWSWAHALSISTKDGYLANHTNHSSYKFKFTTKKILEKLFVLEPLEVMESLVLSLGGETLILIHVLDGNRPALTLPYFSLGVVYRQNRNSSIRFSISLSANSTSSARAGRLEASLSNKLDSESLMRFLISYASSLENAAIEDFYNDFLQFFKEISANYNLYENISKSVLNFVAIIAKKLNRSKFGEDKRTRRELSDTFMRYLPNALAENPFNYADPSTAFSDLQYVVKDIQDILNEEVGSDKFNNAVSVIVSQCVSPYFKAKNVAIPEYVLALAVEIAKVGSKVRNWRTLINDFYFDNKKFSLLADNKLWDQIIFQWSRYPDNKTKLMNDMLAVIGPKMTSITPALITFNSRNDSEIEAKCQNLLRIAHLLMISPSDFHMLYFQPLISCTCQFLLSAELTLKEKAWILLRAMLLKFEEQHFIEYWSMITYCLQTNLQEFCETLQIQGDIHSGAVFQACKTLDLLLALNLEGFSSTNEWLFVIDTINCIYKNYPFVALIDEIYECKEFESSKMDELELVDRSQLKVPILKGIHAIRSYTQLRVFFQNLSYAHYEYIYGLERLDLDDCENDLKVDIFT</sequence>
<dbReference type="GO" id="GO:0000301">
    <property type="term" value="P:retrograde transport, vesicle recycling within Golgi"/>
    <property type="evidence" value="ECO:0007669"/>
    <property type="project" value="EnsemblFungi"/>
</dbReference>
<evidence type="ECO:0000256" key="4">
    <source>
        <dbReference type="ARBA" id="ARBA00023034"/>
    </source>
</evidence>
<dbReference type="Pfam" id="PF24597">
    <property type="entry name" value="TPR_DOP1_M"/>
    <property type="match status" value="1"/>
</dbReference>
<reference evidence="11 12" key="1">
    <citation type="journal article" date="2011" name="Proc. Natl. Acad. Sci. U.S.A.">
        <title>Evolutionary erosion of yeast sex chromosomes by mating-type switching accidents.</title>
        <authorList>
            <person name="Gordon J.L."/>
            <person name="Armisen D."/>
            <person name="Proux-Wera E."/>
            <person name="Oheigeartaigh S.S."/>
            <person name="Byrne K.P."/>
            <person name="Wolfe K.H."/>
        </authorList>
    </citation>
    <scope>NUCLEOTIDE SEQUENCE [LARGE SCALE GENOMIC DNA]</scope>
    <source>
        <strain evidence="12">ATCC 10662 / CBS 1146 / NBRC 0425 / NCYC 2629 / NRRL Y-866</strain>
    </source>
</reference>
<evidence type="ECO:0000256" key="3">
    <source>
        <dbReference type="ARBA" id="ARBA00022927"/>
    </source>
</evidence>
<keyword evidence="2" id="KW-0813">Transport</keyword>
<dbReference type="FunCoup" id="G8ZXA7">
    <property type="interactions" value="135"/>
</dbReference>
<dbReference type="STRING" id="1076872.G8ZXA7"/>
<dbReference type="GeneID" id="11501846"/>
<evidence type="ECO:0000256" key="2">
    <source>
        <dbReference type="ARBA" id="ARBA00022448"/>
    </source>
</evidence>
<dbReference type="InterPro" id="IPR040314">
    <property type="entry name" value="DOP1"/>
</dbReference>
<dbReference type="GO" id="GO:0042147">
    <property type="term" value="P:retrograde transport, endosome to Golgi"/>
    <property type="evidence" value="ECO:0007669"/>
    <property type="project" value="EnsemblFungi"/>
</dbReference>
<proteinExistence type="inferred from homology"/>
<dbReference type="GO" id="GO:0005768">
    <property type="term" value="C:endosome"/>
    <property type="evidence" value="ECO:0007669"/>
    <property type="project" value="EnsemblFungi"/>
</dbReference>
<dbReference type="GO" id="GO:0000902">
    <property type="term" value="P:cell morphogenesis"/>
    <property type="evidence" value="ECO:0007669"/>
    <property type="project" value="EnsemblFungi"/>
</dbReference>
<dbReference type="GO" id="GO:0005829">
    <property type="term" value="C:cytosol"/>
    <property type="evidence" value="ECO:0007669"/>
    <property type="project" value="GOC"/>
</dbReference>
<dbReference type="RefSeq" id="XP_003682462.1">
    <property type="nucleotide sequence ID" value="XM_003682414.1"/>
</dbReference>
<dbReference type="OrthoDB" id="297643at2759"/>
<evidence type="ECO:0000259" key="8">
    <source>
        <dbReference type="Pfam" id="PF04118"/>
    </source>
</evidence>
<evidence type="ECO:0000256" key="5">
    <source>
        <dbReference type="ARBA" id="ARBA00023136"/>
    </source>
</evidence>
<evidence type="ECO:0000256" key="6">
    <source>
        <dbReference type="ARBA" id="ARBA00046326"/>
    </source>
</evidence>
<dbReference type="InterPro" id="IPR007249">
    <property type="entry name" value="DOP1_N"/>
</dbReference>
<feature type="domain" description="DOP1-like C-terminal" evidence="10">
    <location>
        <begin position="1239"/>
        <end position="1669"/>
    </location>
</feature>
<comment type="subcellular location">
    <subcellularLocation>
        <location evidence="1">Golgi apparatus membrane</location>
        <topology evidence="1">Peripheral membrane protein</topology>
    </subcellularLocation>
</comment>
<dbReference type="GO" id="GO:0007029">
    <property type="term" value="P:endoplasmic reticulum organization"/>
    <property type="evidence" value="ECO:0007669"/>
    <property type="project" value="EnsemblFungi"/>
</dbReference>
<comment type="similarity">
    <text evidence="6">Belongs to the DOP1 family.</text>
</comment>